<gene>
    <name evidence="3" type="ORF">D8M06_11535</name>
</gene>
<proteinExistence type="predicted"/>
<dbReference type="GO" id="GO:0019867">
    <property type="term" value="C:outer membrane"/>
    <property type="evidence" value="ECO:0007669"/>
    <property type="project" value="InterPro"/>
</dbReference>
<name>A0A495A171_9BACI</name>
<dbReference type="Pfam" id="PF07501">
    <property type="entry name" value="G5"/>
    <property type="match status" value="1"/>
</dbReference>
<accession>A0A495A171</accession>
<dbReference type="PANTHER" id="PTHR39160:SF4">
    <property type="entry name" value="RESUSCITATION-PROMOTING FACTOR RPFB"/>
    <property type="match status" value="1"/>
</dbReference>
<dbReference type="PROSITE" id="PS51109">
    <property type="entry name" value="G5"/>
    <property type="match status" value="1"/>
</dbReference>
<dbReference type="InterPro" id="IPR010611">
    <property type="entry name" value="3D_dom"/>
</dbReference>
<dbReference type="CDD" id="cd22786">
    <property type="entry name" value="DPBB_YuiC-like"/>
    <property type="match status" value="1"/>
</dbReference>
<evidence type="ECO:0000313" key="4">
    <source>
        <dbReference type="Proteomes" id="UP000269301"/>
    </source>
</evidence>
<dbReference type="AlphaFoldDB" id="A0A495A171"/>
<dbReference type="InterPro" id="IPR007137">
    <property type="entry name" value="DUF348"/>
</dbReference>
<dbReference type="RefSeq" id="WP_121204555.1">
    <property type="nucleotide sequence ID" value="NZ_RBZP01000008.1"/>
</dbReference>
<dbReference type="Pfam" id="PF03990">
    <property type="entry name" value="DUF348"/>
    <property type="match status" value="3"/>
</dbReference>
<dbReference type="Pfam" id="PF06725">
    <property type="entry name" value="3D"/>
    <property type="match status" value="1"/>
</dbReference>
<sequence>MRFIQKLLPASKWKLVLSTIGILSLVAFTSIVLFETTKAEVVITDNGKERTVTTHKNTVEELLEEVDITVSEHDSLSHDLNAEIESGMEINYDTANQITLAIDGNENTYYSTKDTVEEFFKEQNLSFSKHDDISLKGSDKIKDGLQIEVKKAFEVAINDGGKDKVKNFTGGTVEDLLNQYQIEIDDDDKIKPALDEQVTKDTSINIVRVDVKEEALEEKVAFKTETKQDSSLLKGKQKTIKDGKDGKVLKTYEVTLENGEEIERKLVDEKVQTESVNKVVAVGTKEPEAKLTTLSSSNSNTTSSSDSKTLTMTASAFTSSCSGCSGYTATGINLKDNPSKKVIAVDPSVISLGTRVWVEGYGEAVAGDTGGNIKGSRIDVHVPNKSEAYQWGVRKVKVKILD</sequence>
<keyword evidence="1" id="KW-0732">Signal</keyword>
<dbReference type="InterPro" id="IPR011098">
    <property type="entry name" value="G5_dom"/>
</dbReference>
<dbReference type="InterPro" id="IPR036908">
    <property type="entry name" value="RlpA-like_sf"/>
</dbReference>
<evidence type="ECO:0000259" key="2">
    <source>
        <dbReference type="PROSITE" id="PS51109"/>
    </source>
</evidence>
<dbReference type="Gene3D" id="2.20.230.10">
    <property type="entry name" value="Resuscitation-promoting factor rpfb"/>
    <property type="match status" value="1"/>
</dbReference>
<dbReference type="PANTHER" id="PTHR39160">
    <property type="entry name" value="CELL WALL-BINDING PROTEIN YOCH"/>
    <property type="match status" value="1"/>
</dbReference>
<reference evidence="3 4" key="1">
    <citation type="journal article" date="2016" name="Int. J. Syst. Evol. Microbiol.">
        <title>Oceanobacillus halophilus sp. nov., a novel moderately halophilic bacterium from a hypersaline lake.</title>
        <authorList>
            <person name="Amoozegar M.A."/>
            <person name="Bagheri M."/>
            <person name="Makhdoumi A."/>
            <person name="Nikou M.M."/>
            <person name="Fazeli S.A.S."/>
            <person name="Schumann P."/>
            <person name="Sproer C."/>
            <person name="Sanchez-Porro C."/>
            <person name="Ventosa A."/>
        </authorList>
    </citation>
    <scope>NUCLEOTIDE SEQUENCE [LARGE SCALE GENOMIC DNA]</scope>
    <source>
        <strain evidence="3 4">DSM 23996</strain>
    </source>
</reference>
<dbReference type="SUPFAM" id="SSF50685">
    <property type="entry name" value="Barwin-like endoglucanases"/>
    <property type="match status" value="1"/>
</dbReference>
<evidence type="ECO:0000313" key="3">
    <source>
        <dbReference type="EMBL" id="RKQ33018.1"/>
    </source>
</evidence>
<dbReference type="Gene3D" id="2.40.40.10">
    <property type="entry name" value="RlpA-like domain"/>
    <property type="match status" value="1"/>
</dbReference>
<feature type="domain" description="G5" evidence="2">
    <location>
        <begin position="206"/>
        <end position="286"/>
    </location>
</feature>
<dbReference type="InterPro" id="IPR051933">
    <property type="entry name" value="Resuscitation_pf_RpfB"/>
</dbReference>
<evidence type="ECO:0000256" key="1">
    <source>
        <dbReference type="ARBA" id="ARBA00022729"/>
    </source>
</evidence>
<organism evidence="3 4">
    <name type="scientific">Oceanobacillus halophilus</name>
    <dbReference type="NCBI Taxonomy" id="930130"/>
    <lineage>
        <taxon>Bacteria</taxon>
        <taxon>Bacillati</taxon>
        <taxon>Bacillota</taxon>
        <taxon>Bacilli</taxon>
        <taxon>Bacillales</taxon>
        <taxon>Bacillaceae</taxon>
        <taxon>Oceanobacillus</taxon>
    </lineage>
</organism>
<dbReference type="GO" id="GO:0004553">
    <property type="term" value="F:hydrolase activity, hydrolyzing O-glycosyl compounds"/>
    <property type="evidence" value="ECO:0007669"/>
    <property type="project" value="InterPro"/>
</dbReference>
<dbReference type="Proteomes" id="UP000269301">
    <property type="component" value="Unassembled WGS sequence"/>
</dbReference>
<comment type="caution">
    <text evidence="3">The sequence shown here is derived from an EMBL/GenBank/DDBJ whole genome shotgun (WGS) entry which is preliminary data.</text>
</comment>
<dbReference type="EMBL" id="RBZP01000008">
    <property type="protein sequence ID" value="RKQ33018.1"/>
    <property type="molecule type" value="Genomic_DNA"/>
</dbReference>
<keyword evidence="4" id="KW-1185">Reference proteome</keyword>
<dbReference type="GO" id="GO:0009254">
    <property type="term" value="P:peptidoglycan turnover"/>
    <property type="evidence" value="ECO:0007669"/>
    <property type="project" value="InterPro"/>
</dbReference>
<protein>
    <submittedName>
        <fullName evidence="3">DUF348 domain-containing protein</fullName>
    </submittedName>
</protein>
<dbReference type="SMART" id="SM01208">
    <property type="entry name" value="G5"/>
    <property type="match status" value="1"/>
</dbReference>
<dbReference type="OrthoDB" id="9798935at2"/>